<dbReference type="SUPFAM" id="SSF56112">
    <property type="entry name" value="Protein kinase-like (PK-like)"/>
    <property type="match status" value="1"/>
</dbReference>
<evidence type="ECO:0000313" key="2">
    <source>
        <dbReference type="EMBL" id="PRX69546.1"/>
    </source>
</evidence>
<dbReference type="AlphaFoldDB" id="A0A2T0NA71"/>
<gene>
    <name evidence="2" type="ORF">B0I32_102604</name>
</gene>
<keyword evidence="2" id="KW-0418">Kinase</keyword>
<dbReference type="InterPro" id="IPR011009">
    <property type="entry name" value="Kinase-like_dom_sf"/>
</dbReference>
<keyword evidence="2" id="KW-0808">Transferase</keyword>
<organism evidence="2 3">
    <name type="scientific">Nonomuraea fuscirosea</name>
    <dbReference type="NCBI Taxonomy" id="1291556"/>
    <lineage>
        <taxon>Bacteria</taxon>
        <taxon>Bacillati</taxon>
        <taxon>Actinomycetota</taxon>
        <taxon>Actinomycetes</taxon>
        <taxon>Streptosporangiales</taxon>
        <taxon>Streptosporangiaceae</taxon>
        <taxon>Nonomuraea</taxon>
    </lineage>
</organism>
<evidence type="ECO:0000259" key="1">
    <source>
        <dbReference type="Pfam" id="PF01636"/>
    </source>
</evidence>
<dbReference type="InterPro" id="IPR002575">
    <property type="entry name" value="Aminoglycoside_PTrfase"/>
</dbReference>
<feature type="domain" description="Aminoglycoside phosphotransferase" evidence="1">
    <location>
        <begin position="123"/>
        <end position="364"/>
    </location>
</feature>
<dbReference type="GO" id="GO:0016301">
    <property type="term" value="F:kinase activity"/>
    <property type="evidence" value="ECO:0007669"/>
    <property type="project" value="UniProtKB-KW"/>
</dbReference>
<reference evidence="2 3" key="1">
    <citation type="submission" date="2018-03" db="EMBL/GenBank/DDBJ databases">
        <title>Genomic Encyclopedia of Type Strains, Phase III (KMG-III): the genomes of soil and plant-associated and newly described type strains.</title>
        <authorList>
            <person name="Whitman W."/>
        </authorList>
    </citation>
    <scope>NUCLEOTIDE SEQUENCE [LARGE SCALE GENOMIC DNA]</scope>
    <source>
        <strain evidence="2 3">CGMCC 4.7104</strain>
    </source>
</reference>
<comment type="caution">
    <text evidence="2">The sequence shown here is derived from an EMBL/GenBank/DDBJ whole genome shotgun (WGS) entry which is preliminary data.</text>
</comment>
<sequence>MNNLPPTLAVQRRLAAERDDVADLRSSGMVATAPGGHPTQIMTADVLRAFASDTGLDTVADADQTKAFVRRPGPCTGPVCTARSGGDRRWRGLVRQSGGMDLVACARAAFGWDDGVVVSEGRRGALGQIWRVETGTASYALKEIFGEPPAEALVAAELAFTRRAAAHGVRLPASHPSRDGRHLVETPGGTWLRLYDWIDLSPVDPAGPATPEALGALFARLHRCAPAVTAEPDGQDPDPWYHRPPDLSAWDRVVGAVGAGEQRQGAAGAGERVAGAVDVVWGDRLRERLVTVPELSAVVVPPEPAALILCHRDLHPDNVLTGPEGELVVVDWDRLGPAEPGRELAMALFDWFCDPAPDLPAMRRMYRAYLREGGPGRIDGPDAFSMLVASRLNFLLLQTRIALDPGAEPRHRAWAEREIDEALRIMPAPAHLAAVLETLEQGRGPADDRRAPGRA</sequence>
<protein>
    <submittedName>
        <fullName evidence="2">Ser/Thr protein kinase RdoA (MazF antagonist)</fullName>
    </submittedName>
</protein>
<evidence type="ECO:0000313" key="3">
    <source>
        <dbReference type="Proteomes" id="UP000238312"/>
    </source>
</evidence>
<keyword evidence="3" id="KW-1185">Reference proteome</keyword>
<proteinExistence type="predicted"/>
<dbReference type="Pfam" id="PF01636">
    <property type="entry name" value="APH"/>
    <property type="match status" value="1"/>
</dbReference>
<dbReference type="EMBL" id="PVNG01000002">
    <property type="protein sequence ID" value="PRX69546.1"/>
    <property type="molecule type" value="Genomic_DNA"/>
</dbReference>
<dbReference type="Gene3D" id="3.90.1200.10">
    <property type="match status" value="1"/>
</dbReference>
<dbReference type="Proteomes" id="UP000238312">
    <property type="component" value="Unassembled WGS sequence"/>
</dbReference>
<name>A0A2T0NA71_9ACTN</name>
<accession>A0A2T0NA71</accession>
<dbReference type="RefSeq" id="WP_106235856.1">
    <property type="nucleotide sequence ID" value="NZ_PVNG01000002.1"/>
</dbReference>